<feature type="compositionally biased region" description="Acidic residues" evidence="1">
    <location>
        <begin position="433"/>
        <end position="444"/>
    </location>
</feature>
<reference evidence="2 3" key="1">
    <citation type="submission" date="2014-04" db="EMBL/GenBank/DDBJ databases">
        <authorList>
            <consortium name="DOE Joint Genome Institute"/>
            <person name="Kuo A."/>
            <person name="Zuccaro A."/>
            <person name="Kohler A."/>
            <person name="Nagy L.G."/>
            <person name="Floudas D."/>
            <person name="Copeland A."/>
            <person name="Barry K.W."/>
            <person name="Cichocki N."/>
            <person name="Veneault-Fourrey C."/>
            <person name="LaButti K."/>
            <person name="Lindquist E.A."/>
            <person name="Lipzen A."/>
            <person name="Lundell T."/>
            <person name="Morin E."/>
            <person name="Murat C."/>
            <person name="Sun H."/>
            <person name="Tunlid A."/>
            <person name="Henrissat B."/>
            <person name="Grigoriev I.V."/>
            <person name="Hibbett D.S."/>
            <person name="Martin F."/>
            <person name="Nordberg H.P."/>
            <person name="Cantor M.N."/>
            <person name="Hua S.X."/>
        </authorList>
    </citation>
    <scope>NUCLEOTIDE SEQUENCE [LARGE SCALE GENOMIC DNA]</scope>
    <source>
        <strain evidence="2 3">MAFF 305830</strain>
    </source>
</reference>
<reference evidence="3" key="2">
    <citation type="submission" date="2015-01" db="EMBL/GenBank/DDBJ databases">
        <title>Evolutionary Origins and Diversification of the Mycorrhizal Mutualists.</title>
        <authorList>
            <consortium name="DOE Joint Genome Institute"/>
            <consortium name="Mycorrhizal Genomics Consortium"/>
            <person name="Kohler A."/>
            <person name="Kuo A."/>
            <person name="Nagy L.G."/>
            <person name="Floudas D."/>
            <person name="Copeland A."/>
            <person name="Barry K.W."/>
            <person name="Cichocki N."/>
            <person name="Veneault-Fourrey C."/>
            <person name="LaButti K."/>
            <person name="Lindquist E.A."/>
            <person name="Lipzen A."/>
            <person name="Lundell T."/>
            <person name="Morin E."/>
            <person name="Murat C."/>
            <person name="Riley R."/>
            <person name="Ohm R."/>
            <person name="Sun H."/>
            <person name="Tunlid A."/>
            <person name="Henrissat B."/>
            <person name="Grigoriev I.V."/>
            <person name="Hibbett D.S."/>
            <person name="Martin F."/>
        </authorList>
    </citation>
    <scope>NUCLEOTIDE SEQUENCE [LARGE SCALE GENOMIC DNA]</scope>
    <source>
        <strain evidence="3">MAFF 305830</strain>
    </source>
</reference>
<sequence>MIEETPSWSIARSCFQPSELLDKNNQFRLILGVKANGASEFLAPAHLTTRLLHDGKRLESASDPNSKFRSLSPVVFSNVDTLADTLGDHMNGKAGRLSKANKKYDLPTKGGRYMSQQESLRCQYERARTVFRHMASNLPYPAQLYGISPSLEDQGVFSEFLLFTYNDYKVGSEGGFLDAAWGFVDHDMLKENAGEAYRIKPCVNQDLDFQNEMFAQGRVRQTCKSVETLELGTPEDDRITIREHLRTCYKQGSRPVCIVVHDWDKAKDLLEEMHVDTRAWKTDIRSALQAIAPKSEFKRDLEDRKPYRDRSRSRSPTRGNQTGSSTLVKRENEAGIKRDPSPQPLRSGELQVYVLDTKALYSTMRRSGNLPVDLINTCRNFDLPEVEDVPSNQFCAGNEIRYLWALFIKIVDGPTIDEMYNTQFNDKTQTRMDDEEDEEDEEEGPSTGLIAPRSGPAAPQRKNPYDLLNEESDDASD</sequence>
<dbReference type="HOGENOM" id="CLU_572616_0_0_1"/>
<proteinExistence type="predicted"/>
<feature type="region of interest" description="Disordered" evidence="1">
    <location>
        <begin position="299"/>
        <end position="349"/>
    </location>
</feature>
<gene>
    <name evidence="2" type="ORF">M408DRAFT_327735</name>
</gene>
<dbReference type="OrthoDB" id="3235609at2759"/>
<dbReference type="Proteomes" id="UP000054097">
    <property type="component" value="Unassembled WGS sequence"/>
</dbReference>
<feature type="compositionally biased region" description="Acidic residues" evidence="1">
    <location>
        <begin position="468"/>
        <end position="477"/>
    </location>
</feature>
<feature type="compositionally biased region" description="Polar residues" evidence="1">
    <location>
        <begin position="314"/>
        <end position="327"/>
    </location>
</feature>
<name>A0A0C2XP43_SERVB</name>
<evidence type="ECO:0000313" key="2">
    <source>
        <dbReference type="EMBL" id="KIM30737.1"/>
    </source>
</evidence>
<dbReference type="EMBL" id="KN824283">
    <property type="protein sequence ID" value="KIM30737.1"/>
    <property type="molecule type" value="Genomic_DNA"/>
</dbReference>
<feature type="compositionally biased region" description="Basic and acidic residues" evidence="1">
    <location>
        <begin position="328"/>
        <end position="340"/>
    </location>
</feature>
<organism evidence="2 3">
    <name type="scientific">Serendipita vermifera MAFF 305830</name>
    <dbReference type="NCBI Taxonomy" id="933852"/>
    <lineage>
        <taxon>Eukaryota</taxon>
        <taxon>Fungi</taxon>
        <taxon>Dikarya</taxon>
        <taxon>Basidiomycota</taxon>
        <taxon>Agaricomycotina</taxon>
        <taxon>Agaricomycetes</taxon>
        <taxon>Sebacinales</taxon>
        <taxon>Serendipitaceae</taxon>
        <taxon>Serendipita</taxon>
    </lineage>
</organism>
<evidence type="ECO:0000256" key="1">
    <source>
        <dbReference type="SAM" id="MobiDB-lite"/>
    </source>
</evidence>
<accession>A0A0C2XP43</accession>
<protein>
    <submittedName>
        <fullName evidence="2">Uncharacterized protein</fullName>
    </submittedName>
</protein>
<evidence type="ECO:0000313" key="3">
    <source>
        <dbReference type="Proteomes" id="UP000054097"/>
    </source>
</evidence>
<dbReference type="AlphaFoldDB" id="A0A0C2XP43"/>
<feature type="region of interest" description="Disordered" evidence="1">
    <location>
        <begin position="421"/>
        <end position="477"/>
    </location>
</feature>
<keyword evidence="3" id="KW-1185">Reference proteome</keyword>
<feature type="compositionally biased region" description="Basic and acidic residues" evidence="1">
    <location>
        <begin position="299"/>
        <end position="312"/>
    </location>
</feature>